<organism evidence="4 5">
    <name type="scientific">Streptomyces microflavus DSM 40593</name>
    <dbReference type="NCBI Taxonomy" id="1303692"/>
    <lineage>
        <taxon>Bacteria</taxon>
        <taxon>Bacillati</taxon>
        <taxon>Actinomycetota</taxon>
        <taxon>Actinomycetes</taxon>
        <taxon>Kitasatosporales</taxon>
        <taxon>Streptomycetaceae</taxon>
        <taxon>Streptomyces</taxon>
    </lineage>
</organism>
<dbReference type="Proteomes" id="UP000013304">
    <property type="component" value="Chromosome"/>
</dbReference>
<gene>
    <name evidence="4" type="ORF">SFUL_1284</name>
</gene>
<feature type="domain" description="SMODS and SLOG-associating 2TM effector" evidence="2">
    <location>
        <begin position="183"/>
        <end position="305"/>
    </location>
</feature>
<keyword evidence="1" id="KW-0472">Membrane</keyword>
<accession>N0CJA9</accession>
<dbReference type="EMBL" id="CP005080">
    <property type="protein sequence ID" value="AGK76256.1"/>
    <property type="molecule type" value="Genomic_DNA"/>
</dbReference>
<evidence type="ECO:0000259" key="2">
    <source>
        <dbReference type="Pfam" id="PF18181"/>
    </source>
</evidence>
<reference evidence="4 5" key="1">
    <citation type="submission" date="2013-04" db="EMBL/GenBank/DDBJ databases">
        <title>Complete genome sequence of Streptomyces fulvissimus.</title>
        <authorList>
            <person name="Myronovskyi M."/>
            <person name="Tokovenko B."/>
            <person name="Manderscheid N."/>
            <person name="Petzke L."/>
            <person name="Luzhetskyy A."/>
        </authorList>
    </citation>
    <scope>NUCLEOTIDE SEQUENCE [LARGE SCALE GENOMIC DNA]</scope>
    <source>
        <strain evidence="4 5">DSM 40593</strain>
    </source>
</reference>
<keyword evidence="1" id="KW-1133">Transmembrane helix</keyword>
<feature type="transmembrane region" description="Helical" evidence="1">
    <location>
        <begin position="206"/>
        <end position="229"/>
    </location>
</feature>
<dbReference type="PATRIC" id="fig|1303692.3.peg.1299"/>
<evidence type="ECO:0000313" key="5">
    <source>
        <dbReference type="Proteomes" id="UP000013304"/>
    </source>
</evidence>
<dbReference type="InterPro" id="IPR040884">
    <property type="entry name" value="SLATT_1"/>
</dbReference>
<protein>
    <submittedName>
        <fullName evidence="4">DUF4231 domain containing protein</fullName>
    </submittedName>
</protein>
<feature type="transmembrane region" description="Helical" evidence="1">
    <location>
        <begin position="68"/>
        <end position="88"/>
    </location>
</feature>
<dbReference type="NCBIfam" id="NF033634">
    <property type="entry name" value="SLATT_1"/>
    <property type="match status" value="1"/>
</dbReference>
<dbReference type="InterPro" id="IPR041116">
    <property type="entry name" value="SLATT_3"/>
</dbReference>
<evidence type="ECO:0000313" key="4">
    <source>
        <dbReference type="EMBL" id="AGK76256.1"/>
    </source>
</evidence>
<dbReference type="HOGENOM" id="CLU_080176_0_0_11"/>
<sequence length="311" mass="34865">MNMTAIPGPLQSMVFRNADLPALFHRTDAVAVARQREAVNTTRVQLALLVAGTVPAALPWHAEETLAVQLLYGAAVLAYLGVLFTTYLSSRRKAKSHWQLNRSAAEFIKSLCWRYAVHGSPFETAAPHPEALFANRLEEGLQELRKVGWADPREAMTDNGGTVITESMRALRDRAFTVRKETYVRDRLIEQRRWYRRRRLVSRRGALVWSGAIVALTLPALALSVLQTFGVGRSLGLTGVLSAAGAACLAWNELRRHHPLISAHSLVEDDLESMQAAMETTLTERQWPVAVFETERIVSPEHTDWLVRHRT</sequence>
<dbReference type="NCBIfam" id="NF033610">
    <property type="entry name" value="SLATT_3"/>
    <property type="match status" value="1"/>
</dbReference>
<evidence type="ECO:0000259" key="3">
    <source>
        <dbReference type="Pfam" id="PF18184"/>
    </source>
</evidence>
<name>N0CJA9_STRMI</name>
<feature type="domain" description="SMODS and SLOG-associating 2TM effector" evidence="3">
    <location>
        <begin position="21"/>
        <end position="180"/>
    </location>
</feature>
<dbReference type="eggNOG" id="ENOG502ZXJF">
    <property type="taxonomic scope" value="Bacteria"/>
</dbReference>
<dbReference type="Pfam" id="PF18184">
    <property type="entry name" value="SLATT_3"/>
    <property type="match status" value="1"/>
</dbReference>
<dbReference type="AlphaFoldDB" id="N0CJA9"/>
<evidence type="ECO:0000256" key="1">
    <source>
        <dbReference type="SAM" id="Phobius"/>
    </source>
</evidence>
<dbReference type="Pfam" id="PF18181">
    <property type="entry name" value="SLATT_1"/>
    <property type="match status" value="1"/>
</dbReference>
<proteinExistence type="predicted"/>
<keyword evidence="1" id="KW-0812">Transmembrane</keyword>
<dbReference type="KEGG" id="sfi:SFUL_1284"/>